<dbReference type="Pfam" id="PF00984">
    <property type="entry name" value="UDPG_MGDP_dh"/>
    <property type="match status" value="1"/>
</dbReference>
<organism evidence="14 15">
    <name type="scientific">Acetonema longum DSM 6540</name>
    <dbReference type="NCBI Taxonomy" id="1009370"/>
    <lineage>
        <taxon>Bacteria</taxon>
        <taxon>Bacillati</taxon>
        <taxon>Bacillota</taxon>
        <taxon>Negativicutes</taxon>
        <taxon>Acetonemataceae</taxon>
        <taxon>Acetonema</taxon>
    </lineage>
</organism>
<dbReference type="GO" id="GO:0003979">
    <property type="term" value="F:UDP-glucose 6-dehydrogenase activity"/>
    <property type="evidence" value="ECO:0007669"/>
    <property type="project" value="UniProtKB-EC"/>
</dbReference>
<evidence type="ECO:0000256" key="8">
    <source>
        <dbReference type="PIRSR" id="PIRSR500134-2"/>
    </source>
</evidence>
<comment type="caution">
    <text evidence="14">The sequence shown here is derived from an EMBL/GenBank/DDBJ whole genome shotgun (WGS) entry which is preliminary data.</text>
</comment>
<dbReference type="SUPFAM" id="SSF52172">
    <property type="entry name" value="CheY-like"/>
    <property type="match status" value="1"/>
</dbReference>
<feature type="domain" description="OmpR/PhoB-type" evidence="13">
    <location>
        <begin position="127"/>
        <end position="225"/>
    </location>
</feature>
<feature type="binding site" evidence="8">
    <location>
        <position position="322"/>
    </location>
    <ligand>
        <name>substrate</name>
    </ligand>
</feature>
<dbReference type="GO" id="GO:0000160">
    <property type="term" value="P:phosphorelay signal transduction system"/>
    <property type="evidence" value="ECO:0007669"/>
    <property type="project" value="UniProtKB-KW"/>
</dbReference>
<dbReference type="Gene3D" id="3.40.50.720">
    <property type="entry name" value="NAD(P)-binding Rossmann-like Domain"/>
    <property type="match status" value="1"/>
</dbReference>
<dbReference type="GO" id="GO:0051287">
    <property type="term" value="F:NAD binding"/>
    <property type="evidence" value="ECO:0007669"/>
    <property type="project" value="InterPro"/>
</dbReference>
<dbReference type="Proteomes" id="UP000003240">
    <property type="component" value="Unassembled WGS sequence"/>
</dbReference>
<evidence type="ECO:0000256" key="5">
    <source>
        <dbReference type="ARBA" id="ARBA00023163"/>
    </source>
</evidence>
<dbReference type="PROSITE" id="PS50110">
    <property type="entry name" value="RESPONSE_REGULATORY"/>
    <property type="match status" value="1"/>
</dbReference>
<dbReference type="PANTHER" id="PTHR43750">
    <property type="entry name" value="UDP-GLUCOSE 6-DEHYDROGENASE TUAD"/>
    <property type="match status" value="1"/>
</dbReference>
<dbReference type="EMBL" id="AFGF01000078">
    <property type="protein sequence ID" value="EGO64116.1"/>
    <property type="molecule type" value="Genomic_DNA"/>
</dbReference>
<evidence type="ECO:0000259" key="12">
    <source>
        <dbReference type="PROSITE" id="PS50110"/>
    </source>
</evidence>
<dbReference type="STRING" id="1009370.ALO_09774"/>
<feature type="domain" description="Response regulatory" evidence="12">
    <location>
        <begin position="4"/>
        <end position="117"/>
    </location>
</feature>
<keyword evidence="4 11" id="KW-0238">DNA-binding</keyword>
<keyword evidence="6" id="KW-0560">Oxidoreductase</keyword>
<comment type="catalytic activity">
    <reaction evidence="6">
        <text>UDP-alpha-D-glucose + 2 NAD(+) + H2O = UDP-alpha-D-glucuronate + 2 NADH + 3 H(+)</text>
        <dbReference type="Rhea" id="RHEA:23596"/>
        <dbReference type="ChEBI" id="CHEBI:15377"/>
        <dbReference type="ChEBI" id="CHEBI:15378"/>
        <dbReference type="ChEBI" id="CHEBI:57540"/>
        <dbReference type="ChEBI" id="CHEBI:57945"/>
        <dbReference type="ChEBI" id="CHEBI:58052"/>
        <dbReference type="ChEBI" id="CHEBI:58885"/>
        <dbReference type="EC" id="1.1.1.22"/>
    </reaction>
</comment>
<feature type="active site" description="Nucleophile" evidence="7">
    <location>
        <position position="325"/>
    </location>
</feature>
<dbReference type="PROSITE" id="PS51755">
    <property type="entry name" value="OMPR_PHOB"/>
    <property type="match status" value="1"/>
</dbReference>
<feature type="binding site" evidence="8">
    <location>
        <position position="269"/>
    </location>
    <ligand>
        <name>substrate</name>
    </ligand>
</feature>
<evidence type="ECO:0000256" key="6">
    <source>
        <dbReference type="PIRNR" id="PIRNR000124"/>
    </source>
</evidence>
<gene>
    <name evidence="14" type="ORF">ALO_09774</name>
</gene>
<evidence type="ECO:0000256" key="11">
    <source>
        <dbReference type="PROSITE-ProRule" id="PRU01091"/>
    </source>
</evidence>
<evidence type="ECO:0000313" key="14">
    <source>
        <dbReference type="EMBL" id="EGO64116.1"/>
    </source>
</evidence>
<evidence type="ECO:0000256" key="2">
    <source>
        <dbReference type="ARBA" id="ARBA00023012"/>
    </source>
</evidence>
<dbReference type="InterPro" id="IPR036388">
    <property type="entry name" value="WH-like_DNA-bd_sf"/>
</dbReference>
<comment type="similarity">
    <text evidence="6">Belongs to the UDP-glucose/GDP-mannose dehydrogenase family.</text>
</comment>
<proteinExistence type="inferred from homology"/>
<evidence type="ECO:0000313" key="15">
    <source>
        <dbReference type="Proteomes" id="UP000003240"/>
    </source>
</evidence>
<dbReference type="PIRSF" id="PIRSF000124">
    <property type="entry name" value="UDPglc_GDPman_dh"/>
    <property type="match status" value="1"/>
</dbReference>
<feature type="binding site" evidence="8">
    <location>
        <begin position="314"/>
        <end position="318"/>
    </location>
    <ligand>
        <name>substrate</name>
    </ligand>
</feature>
<keyword evidence="6 9" id="KW-0520">NAD</keyword>
<evidence type="ECO:0000256" key="3">
    <source>
        <dbReference type="ARBA" id="ARBA00023015"/>
    </source>
</evidence>
<dbReference type="SMART" id="SM00862">
    <property type="entry name" value="Trans_reg_C"/>
    <property type="match status" value="1"/>
</dbReference>
<dbReference type="eggNOG" id="COG0745">
    <property type="taxonomic scope" value="Bacteria"/>
</dbReference>
<dbReference type="SMART" id="SM00448">
    <property type="entry name" value="REC"/>
    <property type="match status" value="1"/>
</dbReference>
<dbReference type="Gene3D" id="1.20.5.100">
    <property type="entry name" value="Cytochrome c1, transmembrane anchor, C-terminal"/>
    <property type="match status" value="1"/>
</dbReference>
<evidence type="ECO:0000256" key="4">
    <source>
        <dbReference type="ARBA" id="ARBA00023125"/>
    </source>
</evidence>
<dbReference type="SUPFAM" id="SSF52413">
    <property type="entry name" value="UDP-glucose/GDP-mannose dehydrogenase C-terminal domain"/>
    <property type="match status" value="1"/>
</dbReference>
<accession>F7NIQ2</accession>
<dbReference type="PANTHER" id="PTHR43750:SF3">
    <property type="entry name" value="UDP-GLUCOSE 6-DEHYDROGENASE TUAD"/>
    <property type="match status" value="1"/>
</dbReference>
<feature type="binding site" evidence="9">
    <location>
        <position position="392"/>
    </location>
    <ligand>
        <name>NAD(+)</name>
        <dbReference type="ChEBI" id="CHEBI:57540"/>
    </ligand>
</feature>
<dbReference type="Gene3D" id="1.10.10.10">
    <property type="entry name" value="Winged helix-like DNA-binding domain superfamily/Winged helix DNA-binding domain"/>
    <property type="match status" value="1"/>
</dbReference>
<evidence type="ECO:0000256" key="7">
    <source>
        <dbReference type="PIRSR" id="PIRSR500134-1"/>
    </source>
</evidence>
<dbReference type="eggNOG" id="COG1004">
    <property type="taxonomic scope" value="Bacteria"/>
</dbReference>
<dbReference type="Pfam" id="PF00072">
    <property type="entry name" value="Response_reg"/>
    <property type="match status" value="1"/>
</dbReference>
<sequence>MNNKVLIIEDEKKIARFLELELAHEGYDVDIAYEGRDGLIKFEQNEYDLILLDILLPGLNGLEICRRIRKEASIPIIIVSAKDETTDKVCGLDIGADDYLTKPFAIEELLARMRVHLRKLQKSNPGDNKLKIADLMMNLDTHEVFRGDQKVFLTNQEYELLKYLLENKKIVLTRDQIGSKVWGYDFEDNTNVVDVYISYLRRKVDQSGKVKLIHTIRGSDNFEGIDILRQMYLPVLEQSFTPPPELPRPRGFKPPVLVETSLTSAEMIKYASNVFLALKISYINEIGGLCEKTGADIKEVAYGMGLDPRIGSRFLNAGIGWGGSCFPKDTLALMALGAAYDYSMPIIDAACAVNKRQRQVVIKKLESQLGDLSGRTVGILGLAFKPGTDDLRDSPAQDIIKLLVERGVRVKAHDPVAVPSARKLLAEYQVEYGVNPYQTACGCDALVLITEWEEYLKLDFLKLRSVMNTPILIDGRNFLNPAELNAVGFLYEGVGIGDACLGNGRGGVYRESPSGQAS</sequence>
<dbReference type="GO" id="GO:0000271">
    <property type="term" value="P:polysaccharide biosynthetic process"/>
    <property type="evidence" value="ECO:0007669"/>
    <property type="project" value="InterPro"/>
</dbReference>
<keyword evidence="3" id="KW-0805">Transcription regulation</keyword>
<keyword evidence="1 10" id="KW-0597">Phosphoprotein</keyword>
<keyword evidence="15" id="KW-1185">Reference proteome</keyword>
<dbReference type="Pfam" id="PF03720">
    <property type="entry name" value="UDPG_MGDP_dh_C"/>
    <property type="match status" value="1"/>
</dbReference>
<dbReference type="RefSeq" id="WP_004095201.1">
    <property type="nucleotide sequence ID" value="NZ_AFGF01000078.1"/>
</dbReference>
<feature type="DNA-binding region" description="OmpR/PhoB-type" evidence="11">
    <location>
        <begin position="127"/>
        <end position="225"/>
    </location>
</feature>
<dbReference type="AlphaFoldDB" id="F7NIQ2"/>
<evidence type="ECO:0000256" key="9">
    <source>
        <dbReference type="PIRSR" id="PIRSR500134-3"/>
    </source>
</evidence>
<evidence type="ECO:0000259" key="13">
    <source>
        <dbReference type="PROSITE" id="PS51755"/>
    </source>
</evidence>
<dbReference type="InterPro" id="IPR017476">
    <property type="entry name" value="UDP-Glc/GDP-Man"/>
</dbReference>
<dbReference type="GO" id="GO:0006355">
    <property type="term" value="P:regulation of DNA-templated transcription"/>
    <property type="evidence" value="ECO:0007669"/>
    <property type="project" value="InterPro"/>
</dbReference>
<dbReference type="InterPro" id="IPR001867">
    <property type="entry name" value="OmpR/PhoB-type_DNA-bd"/>
</dbReference>
<feature type="binding site" evidence="9">
    <location>
        <position position="328"/>
    </location>
    <ligand>
        <name>NAD(+)</name>
        <dbReference type="ChEBI" id="CHEBI:57540"/>
    </ligand>
</feature>
<keyword evidence="5" id="KW-0804">Transcription</keyword>
<dbReference type="FunFam" id="3.40.50.2300:FF:000001">
    <property type="entry name" value="DNA-binding response regulator PhoB"/>
    <property type="match status" value="1"/>
</dbReference>
<reference evidence="14 15" key="1">
    <citation type="journal article" date="2011" name="EMBO J.">
        <title>Structural diversity of bacterial flagellar motors.</title>
        <authorList>
            <person name="Chen S."/>
            <person name="Beeby M."/>
            <person name="Murphy G.E."/>
            <person name="Leadbetter J.R."/>
            <person name="Hendrixson D.R."/>
            <person name="Briegel A."/>
            <person name="Li Z."/>
            <person name="Shi J."/>
            <person name="Tocheva E.I."/>
            <person name="Muller A."/>
            <person name="Dobro M.J."/>
            <person name="Jensen G.J."/>
        </authorList>
    </citation>
    <scope>NUCLEOTIDE SEQUENCE [LARGE SCALE GENOMIC DNA]</scope>
    <source>
        <strain evidence="14 15">DSM 6540</strain>
    </source>
</reference>
<evidence type="ECO:0000256" key="1">
    <source>
        <dbReference type="ARBA" id="ARBA00022553"/>
    </source>
</evidence>
<keyword evidence="2" id="KW-0902">Two-component regulatory system</keyword>
<evidence type="ECO:0000256" key="10">
    <source>
        <dbReference type="PROSITE-ProRule" id="PRU00169"/>
    </source>
</evidence>
<dbReference type="InterPro" id="IPR001789">
    <property type="entry name" value="Sig_transdc_resp-reg_receiver"/>
</dbReference>
<dbReference type="InterPro" id="IPR036220">
    <property type="entry name" value="UDP-Glc/GDP-Man_DH_C_sf"/>
</dbReference>
<dbReference type="InterPro" id="IPR028357">
    <property type="entry name" value="UDPglc_DH_bac"/>
</dbReference>
<feature type="binding site" evidence="8">
    <location>
        <position position="385"/>
    </location>
    <ligand>
        <name>substrate</name>
    </ligand>
</feature>
<dbReference type="PIRSF" id="PIRSF500134">
    <property type="entry name" value="UDPglc_DH_bac"/>
    <property type="match status" value="1"/>
</dbReference>
<dbReference type="InterPro" id="IPR014026">
    <property type="entry name" value="UDP-Glc/GDP-Man_DH_dimer"/>
</dbReference>
<protein>
    <recommendedName>
        <fullName evidence="6">UDP-glucose 6-dehydrogenase</fullName>
        <ecNumber evidence="6">1.1.1.22</ecNumber>
    </recommendedName>
</protein>
<dbReference type="SUPFAM" id="SSF48179">
    <property type="entry name" value="6-phosphogluconate dehydrogenase C-terminal domain-like"/>
    <property type="match status" value="1"/>
</dbReference>
<dbReference type="GO" id="GO:0003677">
    <property type="term" value="F:DNA binding"/>
    <property type="evidence" value="ECO:0007669"/>
    <property type="project" value="UniProtKB-UniRule"/>
</dbReference>
<dbReference type="InterPro" id="IPR008927">
    <property type="entry name" value="6-PGluconate_DH-like_C_sf"/>
</dbReference>
<dbReference type="InterPro" id="IPR014027">
    <property type="entry name" value="UDP-Glc/GDP-Man_DH_C"/>
</dbReference>
<dbReference type="NCBIfam" id="TIGR03026">
    <property type="entry name" value="NDP-sugDHase"/>
    <property type="match status" value="1"/>
</dbReference>
<dbReference type="InterPro" id="IPR011006">
    <property type="entry name" value="CheY-like_superfamily"/>
</dbReference>
<name>F7NIQ2_9FIRM</name>
<dbReference type="SMART" id="SM00984">
    <property type="entry name" value="UDPG_MGDP_dh_C"/>
    <property type="match status" value="1"/>
</dbReference>
<dbReference type="Gene3D" id="6.10.250.690">
    <property type="match status" value="1"/>
</dbReference>
<dbReference type="CDD" id="cd00383">
    <property type="entry name" value="trans_reg_C"/>
    <property type="match status" value="1"/>
</dbReference>
<dbReference type="Pfam" id="PF00486">
    <property type="entry name" value="Trans_reg_C"/>
    <property type="match status" value="1"/>
</dbReference>
<dbReference type="FunFam" id="1.10.10.10:FF:000005">
    <property type="entry name" value="Two-component system response regulator"/>
    <property type="match status" value="1"/>
</dbReference>
<feature type="modified residue" description="4-aspartylphosphate" evidence="10">
    <location>
        <position position="53"/>
    </location>
</feature>
<dbReference type="EC" id="1.1.1.22" evidence="6"/>
<dbReference type="Gene3D" id="3.40.50.2300">
    <property type="match status" value="1"/>
</dbReference>